<accession>A0ABZ3H056</accession>
<evidence type="ECO:0000256" key="11">
    <source>
        <dbReference type="ARBA" id="ARBA00047518"/>
    </source>
</evidence>
<reference evidence="14 15" key="1">
    <citation type="submission" date="2021-11" db="EMBL/GenBank/DDBJ databases">
        <title>Whole genome of Geoglobus acetivorans.</title>
        <authorList>
            <person name="Liu D."/>
        </authorList>
    </citation>
    <scope>NUCLEOTIDE SEQUENCE [LARGE SCALE GENOMIC DNA]</scope>
    <source>
        <strain evidence="14 15">SBH6</strain>
    </source>
</reference>
<keyword evidence="6" id="KW-0547">Nucleotide-binding</keyword>
<keyword evidence="4" id="KW-0548">Nucleotidyltransferase</keyword>
<dbReference type="InterPro" id="IPR036388">
    <property type="entry name" value="WH-like_DNA-bd_sf"/>
</dbReference>
<keyword evidence="5" id="KW-0479">Metal-binding</keyword>
<evidence type="ECO:0000256" key="2">
    <source>
        <dbReference type="ARBA" id="ARBA00022649"/>
    </source>
</evidence>
<dbReference type="PANTHER" id="PTHR33571">
    <property type="entry name" value="SSL8005 PROTEIN"/>
    <property type="match status" value="1"/>
</dbReference>
<dbReference type="GeneID" id="90449406"/>
<dbReference type="Gene3D" id="3.30.460.10">
    <property type="entry name" value="Beta Polymerase, domain 2"/>
    <property type="match status" value="1"/>
</dbReference>
<evidence type="ECO:0000256" key="3">
    <source>
        <dbReference type="ARBA" id="ARBA00022679"/>
    </source>
</evidence>
<evidence type="ECO:0000256" key="5">
    <source>
        <dbReference type="ARBA" id="ARBA00022723"/>
    </source>
</evidence>
<comment type="catalytic activity">
    <reaction evidence="12">
        <text>L-tyrosyl-[protein] + ATP = O-(5'-adenylyl)-L-tyrosyl-[protein] + diphosphate</text>
        <dbReference type="Rhea" id="RHEA:54288"/>
        <dbReference type="Rhea" id="RHEA-COMP:10136"/>
        <dbReference type="Rhea" id="RHEA-COMP:13846"/>
        <dbReference type="ChEBI" id="CHEBI:30616"/>
        <dbReference type="ChEBI" id="CHEBI:33019"/>
        <dbReference type="ChEBI" id="CHEBI:46858"/>
        <dbReference type="ChEBI" id="CHEBI:83624"/>
        <dbReference type="EC" id="2.7.7.108"/>
    </reaction>
</comment>
<keyword evidence="2" id="KW-1277">Toxin-antitoxin system</keyword>
<evidence type="ECO:0000256" key="1">
    <source>
        <dbReference type="ARBA" id="ARBA00001946"/>
    </source>
</evidence>
<evidence type="ECO:0000256" key="7">
    <source>
        <dbReference type="ARBA" id="ARBA00022840"/>
    </source>
</evidence>
<dbReference type="RefSeq" id="WP_346297599.1">
    <property type="nucleotide sequence ID" value="NZ_CP087714.1"/>
</dbReference>
<dbReference type="Pfam" id="PF01909">
    <property type="entry name" value="NTP_transf_2"/>
    <property type="match status" value="1"/>
</dbReference>
<dbReference type="EMBL" id="CP087714">
    <property type="protein sequence ID" value="XAT62986.1"/>
    <property type="molecule type" value="Genomic_DNA"/>
</dbReference>
<evidence type="ECO:0000313" key="14">
    <source>
        <dbReference type="EMBL" id="XAT62986.1"/>
    </source>
</evidence>
<evidence type="ECO:0000256" key="12">
    <source>
        <dbReference type="ARBA" id="ARBA00048696"/>
    </source>
</evidence>
<keyword evidence="8" id="KW-0460">Magnesium</keyword>
<dbReference type="InterPro" id="IPR043519">
    <property type="entry name" value="NT_sf"/>
</dbReference>
<dbReference type="PANTHER" id="PTHR33571:SF14">
    <property type="entry name" value="PROTEIN ADENYLYLTRANSFERASE MJ0435-RELATED"/>
    <property type="match status" value="1"/>
</dbReference>
<feature type="domain" description="HTH arsR-type" evidence="13">
    <location>
        <begin position="1"/>
        <end position="94"/>
    </location>
</feature>
<sequence length="176" mass="20494">MNIWKILSSKERVETLEFILEREVVGVEEVATSLKRSKGFVSQFLRLLEMEGVLKRQKRKYVVLHEAPEVRAIKIMLNITKLQTSLVKHRREWMVSLGVYGSYSKGTNREDSDIDIWIRVEKHPGEKEIARVEKDLAKEIGKPVHLLILTPEKIARIKENDPIFYCELVNSLCYMG</sequence>
<evidence type="ECO:0000313" key="15">
    <source>
        <dbReference type="Proteomes" id="UP001492541"/>
    </source>
</evidence>
<dbReference type="InterPro" id="IPR002934">
    <property type="entry name" value="Polymerase_NTP_transf_dom"/>
</dbReference>
<dbReference type="InterPro" id="IPR001845">
    <property type="entry name" value="HTH_ArsR_DNA-bd_dom"/>
</dbReference>
<protein>
    <recommendedName>
        <fullName evidence="9">protein adenylyltransferase</fullName>
        <ecNumber evidence="9">2.7.7.108</ecNumber>
    </recommendedName>
</protein>
<evidence type="ECO:0000259" key="13">
    <source>
        <dbReference type="PROSITE" id="PS50987"/>
    </source>
</evidence>
<dbReference type="EC" id="2.7.7.108" evidence="9"/>
<proteinExistence type="inferred from homology"/>
<evidence type="ECO:0000256" key="9">
    <source>
        <dbReference type="ARBA" id="ARBA00034531"/>
    </source>
</evidence>
<dbReference type="SUPFAM" id="SSF81301">
    <property type="entry name" value="Nucleotidyltransferase"/>
    <property type="match status" value="1"/>
</dbReference>
<comment type="cofactor">
    <cofactor evidence="1">
        <name>Mg(2+)</name>
        <dbReference type="ChEBI" id="CHEBI:18420"/>
    </cofactor>
</comment>
<name>A0ABZ3H056_GEOAI</name>
<dbReference type="Gene3D" id="1.10.10.10">
    <property type="entry name" value="Winged helix-like DNA-binding domain superfamily/Winged helix DNA-binding domain"/>
    <property type="match status" value="1"/>
</dbReference>
<keyword evidence="3" id="KW-0808">Transferase</keyword>
<dbReference type="InterPro" id="IPR052038">
    <property type="entry name" value="Type-VII_TA_antitoxin"/>
</dbReference>
<keyword evidence="7" id="KW-0067">ATP-binding</keyword>
<dbReference type="InterPro" id="IPR036390">
    <property type="entry name" value="WH_DNA-bd_sf"/>
</dbReference>
<comment type="similarity">
    <text evidence="10">Belongs to the MntA antitoxin family.</text>
</comment>
<comment type="catalytic activity">
    <reaction evidence="11">
        <text>O-(5'-adenylyl)-L-tyrosyl-[protein] + ATP = O-[5'-(adenylyl-(5'-&gt;3')-adenylyl)]-L-tyrosyl-[protein] + diphosphate</text>
        <dbReference type="Rhea" id="RHEA:66528"/>
        <dbReference type="Rhea" id="RHEA-COMP:13846"/>
        <dbReference type="Rhea" id="RHEA-COMP:17046"/>
        <dbReference type="ChEBI" id="CHEBI:30616"/>
        <dbReference type="ChEBI" id="CHEBI:33019"/>
        <dbReference type="ChEBI" id="CHEBI:83624"/>
        <dbReference type="ChEBI" id="CHEBI:167160"/>
    </reaction>
</comment>
<dbReference type="Proteomes" id="UP001492541">
    <property type="component" value="Chromosome"/>
</dbReference>
<organism evidence="14 15">
    <name type="scientific">Geoglobus acetivorans</name>
    <dbReference type="NCBI Taxonomy" id="565033"/>
    <lineage>
        <taxon>Archaea</taxon>
        <taxon>Methanobacteriati</taxon>
        <taxon>Methanobacteriota</taxon>
        <taxon>Archaeoglobi</taxon>
        <taxon>Archaeoglobales</taxon>
        <taxon>Archaeoglobaceae</taxon>
        <taxon>Geoglobus</taxon>
    </lineage>
</organism>
<evidence type="ECO:0000256" key="10">
    <source>
        <dbReference type="ARBA" id="ARBA00038276"/>
    </source>
</evidence>
<dbReference type="SUPFAM" id="SSF46785">
    <property type="entry name" value="Winged helix' DNA-binding domain"/>
    <property type="match status" value="1"/>
</dbReference>
<gene>
    <name evidence="14" type="ORF">LPQ35_06920</name>
</gene>
<dbReference type="PROSITE" id="PS50987">
    <property type="entry name" value="HTH_ARSR_2"/>
    <property type="match status" value="1"/>
</dbReference>
<evidence type="ECO:0000256" key="4">
    <source>
        <dbReference type="ARBA" id="ARBA00022695"/>
    </source>
</evidence>
<evidence type="ECO:0000256" key="8">
    <source>
        <dbReference type="ARBA" id="ARBA00022842"/>
    </source>
</evidence>
<evidence type="ECO:0000256" key="6">
    <source>
        <dbReference type="ARBA" id="ARBA00022741"/>
    </source>
</evidence>
<dbReference type="CDD" id="cd05403">
    <property type="entry name" value="NT_KNTase_like"/>
    <property type="match status" value="1"/>
</dbReference>
<keyword evidence="15" id="KW-1185">Reference proteome</keyword>